<dbReference type="EMBL" id="GL385396">
    <property type="protein sequence ID" value="EJT79740.1"/>
    <property type="molecule type" value="Genomic_DNA"/>
</dbReference>
<reference evidence="3" key="5">
    <citation type="submission" date="2018-04" db="UniProtKB">
        <authorList>
            <consortium name="EnsemblFungi"/>
        </authorList>
    </citation>
    <scope>IDENTIFICATION</scope>
    <source>
        <strain evidence="3">R3-111a-1</strain>
    </source>
</reference>
<dbReference type="OrthoDB" id="5186115at2759"/>
<feature type="signal peptide" evidence="1">
    <location>
        <begin position="1"/>
        <end position="19"/>
    </location>
</feature>
<dbReference type="GeneID" id="20345282"/>
<gene>
    <name evidence="3" type="primary">20345282</name>
    <name evidence="2" type="ORF">GGTG_04824</name>
</gene>
<proteinExistence type="predicted"/>
<protein>
    <submittedName>
        <fullName evidence="2 3">Uncharacterized protein</fullName>
    </submittedName>
</protein>
<reference evidence="2" key="3">
    <citation type="submission" date="2010-09" db="EMBL/GenBank/DDBJ databases">
        <title>Annotation of Gaeumannomyces graminis var. tritici R3-111a-1.</title>
        <authorList>
            <consortium name="The Broad Institute Genome Sequencing Platform"/>
            <person name="Ma L.-J."/>
            <person name="Dead R."/>
            <person name="Young S.K."/>
            <person name="Zeng Q."/>
            <person name="Gargeya S."/>
            <person name="Fitzgerald M."/>
            <person name="Haas B."/>
            <person name="Abouelleil A."/>
            <person name="Alvarado L."/>
            <person name="Arachchi H.M."/>
            <person name="Berlin A."/>
            <person name="Brown A."/>
            <person name="Chapman S.B."/>
            <person name="Chen Z."/>
            <person name="Dunbar C."/>
            <person name="Freedman E."/>
            <person name="Gearin G."/>
            <person name="Gellesch M."/>
            <person name="Goldberg J."/>
            <person name="Griggs A."/>
            <person name="Gujja S."/>
            <person name="Heiman D."/>
            <person name="Howarth C."/>
            <person name="Larson L."/>
            <person name="Lui A."/>
            <person name="MacDonald P.J.P."/>
            <person name="Mehta T."/>
            <person name="Montmayeur A."/>
            <person name="Murphy C."/>
            <person name="Neiman D."/>
            <person name="Pearson M."/>
            <person name="Priest M."/>
            <person name="Roberts A."/>
            <person name="Saif S."/>
            <person name="Shea T."/>
            <person name="Shenoy N."/>
            <person name="Sisk P."/>
            <person name="Stolte C."/>
            <person name="Sykes S."/>
            <person name="Yandava C."/>
            <person name="Wortman J."/>
            <person name="Nusbaum C."/>
            <person name="Birren B."/>
        </authorList>
    </citation>
    <scope>NUCLEOTIDE SEQUENCE</scope>
    <source>
        <strain evidence="2">R3-111a-1</strain>
    </source>
</reference>
<evidence type="ECO:0000313" key="2">
    <source>
        <dbReference type="EMBL" id="EJT79740.1"/>
    </source>
</evidence>
<dbReference type="HOGENOM" id="CLU_152689_0_0_1"/>
<dbReference type="RefSeq" id="XP_009220885.1">
    <property type="nucleotide sequence ID" value="XM_009222621.1"/>
</dbReference>
<accession>J3NU69</accession>
<evidence type="ECO:0000256" key="1">
    <source>
        <dbReference type="SAM" id="SignalP"/>
    </source>
</evidence>
<reference evidence="4" key="1">
    <citation type="submission" date="2010-07" db="EMBL/GenBank/DDBJ databases">
        <title>The genome sequence of Gaeumannomyces graminis var. tritici strain R3-111a-1.</title>
        <authorList>
            <consortium name="The Broad Institute Genome Sequencing Platform"/>
            <person name="Ma L.-J."/>
            <person name="Dead R."/>
            <person name="Young S."/>
            <person name="Zeng Q."/>
            <person name="Koehrsen M."/>
            <person name="Alvarado L."/>
            <person name="Berlin A."/>
            <person name="Chapman S.B."/>
            <person name="Chen Z."/>
            <person name="Freedman E."/>
            <person name="Gellesch M."/>
            <person name="Goldberg J."/>
            <person name="Griggs A."/>
            <person name="Gujja S."/>
            <person name="Heilman E.R."/>
            <person name="Heiman D."/>
            <person name="Hepburn T."/>
            <person name="Howarth C."/>
            <person name="Jen D."/>
            <person name="Larson L."/>
            <person name="Mehta T."/>
            <person name="Neiman D."/>
            <person name="Pearson M."/>
            <person name="Roberts A."/>
            <person name="Saif S."/>
            <person name="Shea T."/>
            <person name="Shenoy N."/>
            <person name="Sisk P."/>
            <person name="Stolte C."/>
            <person name="Sykes S."/>
            <person name="Walk T."/>
            <person name="White J."/>
            <person name="Yandava C."/>
            <person name="Haas B."/>
            <person name="Nusbaum C."/>
            <person name="Birren B."/>
        </authorList>
    </citation>
    <scope>NUCLEOTIDE SEQUENCE [LARGE SCALE GENOMIC DNA]</scope>
    <source>
        <strain evidence="4">R3-111a-1</strain>
    </source>
</reference>
<dbReference type="VEuPathDB" id="FungiDB:GGTG_04824"/>
<keyword evidence="1" id="KW-0732">Signal</keyword>
<evidence type="ECO:0000313" key="3">
    <source>
        <dbReference type="EnsemblFungi" id="EJT79740"/>
    </source>
</evidence>
<name>J3NU69_GAET3</name>
<dbReference type="EnsemblFungi" id="EJT79740">
    <property type="protein sequence ID" value="EJT79740"/>
    <property type="gene ID" value="GGTG_04824"/>
</dbReference>
<dbReference type="Proteomes" id="UP000006039">
    <property type="component" value="Unassembled WGS sequence"/>
</dbReference>
<organism evidence="2">
    <name type="scientific">Gaeumannomyces tritici (strain R3-111a-1)</name>
    <name type="common">Wheat and barley take-all root rot fungus</name>
    <name type="synonym">Gaeumannomyces graminis var. tritici</name>
    <dbReference type="NCBI Taxonomy" id="644352"/>
    <lineage>
        <taxon>Eukaryota</taxon>
        <taxon>Fungi</taxon>
        <taxon>Dikarya</taxon>
        <taxon>Ascomycota</taxon>
        <taxon>Pezizomycotina</taxon>
        <taxon>Sordariomycetes</taxon>
        <taxon>Sordariomycetidae</taxon>
        <taxon>Magnaporthales</taxon>
        <taxon>Magnaporthaceae</taxon>
        <taxon>Gaeumannomyces</taxon>
    </lineage>
</organism>
<reference evidence="3" key="4">
    <citation type="journal article" date="2015" name="G3 (Bethesda)">
        <title>Genome sequences of three phytopathogenic species of the Magnaporthaceae family of fungi.</title>
        <authorList>
            <person name="Okagaki L.H."/>
            <person name="Nunes C.C."/>
            <person name="Sailsbery J."/>
            <person name="Clay B."/>
            <person name="Brown D."/>
            <person name="John T."/>
            <person name="Oh Y."/>
            <person name="Young N."/>
            <person name="Fitzgerald M."/>
            <person name="Haas B.J."/>
            <person name="Zeng Q."/>
            <person name="Young S."/>
            <person name="Adiconis X."/>
            <person name="Fan L."/>
            <person name="Levin J.Z."/>
            <person name="Mitchell T.K."/>
            <person name="Okubara P.A."/>
            <person name="Farman M.L."/>
            <person name="Kohn L.M."/>
            <person name="Birren B."/>
            <person name="Ma L.-J."/>
            <person name="Dean R.A."/>
        </authorList>
    </citation>
    <scope>NUCLEOTIDE SEQUENCE</scope>
    <source>
        <strain evidence="3">R3-111a-1</strain>
    </source>
</reference>
<feature type="chain" id="PRO_5015094477" evidence="1">
    <location>
        <begin position="20"/>
        <end position="119"/>
    </location>
</feature>
<keyword evidence="4" id="KW-1185">Reference proteome</keyword>
<dbReference type="AlphaFoldDB" id="J3NU69"/>
<reference evidence="2" key="2">
    <citation type="submission" date="2010-07" db="EMBL/GenBank/DDBJ databases">
        <authorList>
            <consortium name="The Broad Institute Genome Sequencing Platform"/>
            <consortium name="Broad Institute Genome Sequencing Center for Infectious Disease"/>
            <person name="Ma L.-J."/>
            <person name="Dead R."/>
            <person name="Young S."/>
            <person name="Zeng Q."/>
            <person name="Koehrsen M."/>
            <person name="Alvarado L."/>
            <person name="Berlin A."/>
            <person name="Chapman S.B."/>
            <person name="Chen Z."/>
            <person name="Freedman E."/>
            <person name="Gellesch M."/>
            <person name="Goldberg J."/>
            <person name="Griggs A."/>
            <person name="Gujja S."/>
            <person name="Heilman E.R."/>
            <person name="Heiman D."/>
            <person name="Hepburn T."/>
            <person name="Howarth C."/>
            <person name="Jen D."/>
            <person name="Larson L."/>
            <person name="Mehta T."/>
            <person name="Neiman D."/>
            <person name="Pearson M."/>
            <person name="Roberts A."/>
            <person name="Saif S."/>
            <person name="Shea T."/>
            <person name="Shenoy N."/>
            <person name="Sisk P."/>
            <person name="Stolte C."/>
            <person name="Sykes S."/>
            <person name="Walk T."/>
            <person name="White J."/>
            <person name="Yandava C."/>
            <person name="Haas B."/>
            <person name="Nusbaum C."/>
            <person name="Birren B."/>
        </authorList>
    </citation>
    <scope>NUCLEOTIDE SEQUENCE</scope>
    <source>
        <strain evidence="2">R3-111a-1</strain>
    </source>
</reference>
<sequence>MMFNANLFLMAATALGALAVANPAPMAMGVEVLEQDGSLMVREVITEGAPKEKRCRECVHVGNRCTIGDGSCYAKEQASCTWCGNHCKSICIPRNPTCCCSSRQNSLASHLTSFVSRWQ</sequence>
<evidence type="ECO:0000313" key="4">
    <source>
        <dbReference type="Proteomes" id="UP000006039"/>
    </source>
</evidence>
<dbReference type="eggNOG" id="ENOG502T43X">
    <property type="taxonomic scope" value="Eukaryota"/>
</dbReference>